<evidence type="ECO:0000259" key="13">
    <source>
        <dbReference type="Pfam" id="PF13793"/>
    </source>
</evidence>
<evidence type="ECO:0000256" key="5">
    <source>
        <dbReference type="ARBA" id="ARBA00022723"/>
    </source>
</evidence>
<dbReference type="GO" id="GO:0005524">
    <property type="term" value="F:ATP binding"/>
    <property type="evidence" value="ECO:0007669"/>
    <property type="project" value="UniProtKB-KW"/>
</dbReference>
<evidence type="ECO:0000256" key="12">
    <source>
        <dbReference type="SAM" id="MobiDB-lite"/>
    </source>
</evidence>
<keyword evidence="6" id="KW-0545">Nucleotide biosynthesis</keyword>
<dbReference type="InterPro" id="IPR037515">
    <property type="entry name" value="Rib-P_diPkinase_bac"/>
</dbReference>
<dbReference type="GO" id="GO:0009156">
    <property type="term" value="P:ribonucleoside monophosphate biosynthetic process"/>
    <property type="evidence" value="ECO:0007669"/>
    <property type="project" value="InterPro"/>
</dbReference>
<dbReference type="GO" id="GO:0005737">
    <property type="term" value="C:cytoplasm"/>
    <property type="evidence" value="ECO:0007669"/>
    <property type="project" value="TreeGrafter"/>
</dbReference>
<comment type="similarity">
    <text evidence="1">Belongs to the ribose-phosphate pyrophosphokinase family.</text>
</comment>
<proteinExistence type="inferred from homology"/>
<protein>
    <recommendedName>
        <fullName evidence="2">ribose-phosphate diphosphokinase</fullName>
        <ecNumber evidence="2">2.7.6.1</ecNumber>
    </recommendedName>
</protein>
<evidence type="ECO:0000256" key="6">
    <source>
        <dbReference type="ARBA" id="ARBA00022727"/>
    </source>
</evidence>
<keyword evidence="10" id="KW-0460">Magnesium</keyword>
<evidence type="ECO:0000313" key="14">
    <source>
        <dbReference type="EMBL" id="SPD17507.1"/>
    </source>
</evidence>
<feature type="compositionally biased region" description="Polar residues" evidence="12">
    <location>
        <begin position="1"/>
        <end position="13"/>
    </location>
</feature>
<dbReference type="Pfam" id="PF14572">
    <property type="entry name" value="Pribosyl_synth"/>
    <property type="match status" value="1"/>
</dbReference>
<dbReference type="SMART" id="SM01400">
    <property type="entry name" value="Pribosyltran_N"/>
    <property type="match status" value="1"/>
</dbReference>
<dbReference type="GO" id="GO:0004749">
    <property type="term" value="F:ribose phosphate diphosphokinase activity"/>
    <property type="evidence" value="ECO:0007669"/>
    <property type="project" value="UniProtKB-EC"/>
</dbReference>
<evidence type="ECO:0000256" key="9">
    <source>
        <dbReference type="ARBA" id="ARBA00022840"/>
    </source>
</evidence>
<dbReference type="InterPro" id="IPR000836">
    <property type="entry name" value="PRTase_dom"/>
</dbReference>
<keyword evidence="9" id="KW-0067">ATP-binding</keyword>
<evidence type="ECO:0000256" key="8">
    <source>
        <dbReference type="ARBA" id="ARBA00022777"/>
    </source>
</evidence>
<dbReference type="InterPro" id="IPR029099">
    <property type="entry name" value="Pribosyltran_N"/>
</dbReference>
<dbReference type="AlphaFoldDB" id="A0A2N9HU06"/>
<dbReference type="GO" id="GO:0006164">
    <property type="term" value="P:purine nucleotide biosynthetic process"/>
    <property type="evidence" value="ECO:0007669"/>
    <property type="project" value="TreeGrafter"/>
</dbReference>
<keyword evidence="4" id="KW-0808">Transferase</keyword>
<dbReference type="HAMAP" id="MF_00583_B">
    <property type="entry name" value="RibP_PPkinase_B"/>
    <property type="match status" value="1"/>
</dbReference>
<dbReference type="GO" id="GO:0002189">
    <property type="term" value="C:ribose phosphate diphosphokinase complex"/>
    <property type="evidence" value="ECO:0007669"/>
    <property type="project" value="TreeGrafter"/>
</dbReference>
<dbReference type="FunFam" id="3.40.50.2020:FF:000007">
    <property type="entry name" value="Ribose-phosphate pyrophosphokinase"/>
    <property type="match status" value="1"/>
</dbReference>
<dbReference type="GO" id="GO:0006015">
    <property type="term" value="P:5-phosphoribose 1-diphosphate biosynthetic process"/>
    <property type="evidence" value="ECO:0007669"/>
    <property type="project" value="TreeGrafter"/>
</dbReference>
<dbReference type="FunFam" id="3.40.50.2020:FF:000002">
    <property type="entry name" value="Ribose-phosphate pyrophosphokinase"/>
    <property type="match status" value="1"/>
</dbReference>
<keyword evidence="7" id="KW-0547">Nucleotide-binding</keyword>
<dbReference type="Pfam" id="PF13793">
    <property type="entry name" value="Pribosyltran_N"/>
    <property type="match status" value="1"/>
</dbReference>
<evidence type="ECO:0000256" key="4">
    <source>
        <dbReference type="ARBA" id="ARBA00022679"/>
    </source>
</evidence>
<dbReference type="EC" id="2.7.6.1" evidence="2"/>
<comment type="catalytic activity">
    <reaction evidence="11">
        <text>D-ribose 5-phosphate + ATP = 5-phospho-alpha-D-ribose 1-diphosphate + AMP + H(+)</text>
        <dbReference type="Rhea" id="RHEA:15609"/>
        <dbReference type="ChEBI" id="CHEBI:15378"/>
        <dbReference type="ChEBI" id="CHEBI:30616"/>
        <dbReference type="ChEBI" id="CHEBI:58017"/>
        <dbReference type="ChEBI" id="CHEBI:78346"/>
        <dbReference type="ChEBI" id="CHEBI:456215"/>
        <dbReference type="EC" id="2.7.6.1"/>
    </reaction>
</comment>
<evidence type="ECO:0000256" key="7">
    <source>
        <dbReference type="ARBA" id="ARBA00022741"/>
    </source>
</evidence>
<dbReference type="CDD" id="cd06223">
    <property type="entry name" value="PRTases_typeI"/>
    <property type="match status" value="1"/>
</dbReference>
<dbReference type="NCBIfam" id="TIGR01251">
    <property type="entry name" value="ribP_PPkin"/>
    <property type="match status" value="1"/>
</dbReference>
<dbReference type="InterPro" id="IPR000842">
    <property type="entry name" value="PRib_PP_synth_CS"/>
</dbReference>
<keyword evidence="5" id="KW-0479">Metal-binding</keyword>
<dbReference type="SUPFAM" id="SSF53271">
    <property type="entry name" value="PRTase-like"/>
    <property type="match status" value="2"/>
</dbReference>
<dbReference type="InterPro" id="IPR005946">
    <property type="entry name" value="Rib-P_diPkinase"/>
</dbReference>
<evidence type="ECO:0000256" key="2">
    <source>
        <dbReference type="ARBA" id="ARBA00013247"/>
    </source>
</evidence>
<reference evidence="14" key="1">
    <citation type="submission" date="2018-02" db="EMBL/GenBank/DDBJ databases">
        <authorList>
            <person name="Cohen D.B."/>
            <person name="Kent A.D."/>
        </authorList>
    </citation>
    <scope>NUCLEOTIDE SEQUENCE</scope>
</reference>
<keyword evidence="8" id="KW-0418">Kinase</keyword>
<dbReference type="PANTHER" id="PTHR10210">
    <property type="entry name" value="RIBOSE-PHOSPHATE DIPHOSPHOKINASE FAMILY MEMBER"/>
    <property type="match status" value="1"/>
</dbReference>
<dbReference type="Gene3D" id="3.40.50.2020">
    <property type="match status" value="2"/>
</dbReference>
<evidence type="ECO:0000256" key="1">
    <source>
        <dbReference type="ARBA" id="ARBA00006478"/>
    </source>
</evidence>
<sequence length="430" mass="46624">MAAAATSLTLPYPSSSASSSSSSSASSFFSRCSIGHKRFASFDSRSRVCATNSVKCDLSEPFKNVNGKPIVPILNERTLPKFLETARMEKTVNRTSTRLKLFSGTANPSLSQEIAWYMGLELGKIKIKRFADGEIYVQLQESVRGCDIYLIQPTCPPANENLMELLIMIDACRRASAKTITAVIPYFGTMEIWQTWGDVCESPMSSSSNSTSLSHKNGQWTQGRESIAAKLVANLITEAGAHRVLACDLHSGQSMGYFDIPVDHPVILDYLASKTISSKDLVVVSPDVGGVARARAFAKKLSDAPLAIVDKRRSGHNVAEVMNLIGDVKGKVAVMMDDMIDTAGTIAKGAALLHEEGAREVYACCSHAVFSPPAIERLSSGLFQEVIITNTIPVAEKNYFPQLTVLSVANLLGETIWRVHDDCSVSSIFQ</sequence>
<accession>A0A2N9HU06</accession>
<dbReference type="GO" id="GO:0016301">
    <property type="term" value="F:kinase activity"/>
    <property type="evidence" value="ECO:0007669"/>
    <property type="project" value="UniProtKB-KW"/>
</dbReference>
<dbReference type="InterPro" id="IPR029057">
    <property type="entry name" value="PRTase-like"/>
</dbReference>
<name>A0A2N9HU06_FAGSY</name>
<dbReference type="PANTHER" id="PTHR10210:SF41">
    <property type="entry name" value="RIBOSE-PHOSPHATE PYROPHOSPHOKINASE 1, CHLOROPLASTIC"/>
    <property type="match status" value="1"/>
</dbReference>
<feature type="domain" description="Ribose-phosphate pyrophosphokinase N-terminal" evidence="13">
    <location>
        <begin position="99"/>
        <end position="188"/>
    </location>
</feature>
<evidence type="ECO:0000256" key="3">
    <source>
        <dbReference type="ARBA" id="ARBA00022490"/>
    </source>
</evidence>
<feature type="compositionally biased region" description="Low complexity" evidence="12">
    <location>
        <begin position="14"/>
        <end position="24"/>
    </location>
</feature>
<evidence type="ECO:0000256" key="10">
    <source>
        <dbReference type="ARBA" id="ARBA00022842"/>
    </source>
</evidence>
<keyword evidence="3" id="KW-0963">Cytoplasm</keyword>
<dbReference type="PROSITE" id="PS00114">
    <property type="entry name" value="PRPP_SYNTHASE"/>
    <property type="match status" value="1"/>
</dbReference>
<organism evidence="14">
    <name type="scientific">Fagus sylvatica</name>
    <name type="common">Beechnut</name>
    <dbReference type="NCBI Taxonomy" id="28930"/>
    <lineage>
        <taxon>Eukaryota</taxon>
        <taxon>Viridiplantae</taxon>
        <taxon>Streptophyta</taxon>
        <taxon>Embryophyta</taxon>
        <taxon>Tracheophyta</taxon>
        <taxon>Spermatophyta</taxon>
        <taxon>Magnoliopsida</taxon>
        <taxon>eudicotyledons</taxon>
        <taxon>Gunneridae</taxon>
        <taxon>Pentapetalae</taxon>
        <taxon>rosids</taxon>
        <taxon>fabids</taxon>
        <taxon>Fagales</taxon>
        <taxon>Fagaceae</taxon>
        <taxon>Fagus</taxon>
    </lineage>
</organism>
<gene>
    <name evidence="14" type="ORF">FSB_LOCUS45389</name>
</gene>
<feature type="region of interest" description="Disordered" evidence="12">
    <location>
        <begin position="1"/>
        <end position="24"/>
    </location>
</feature>
<evidence type="ECO:0000256" key="11">
    <source>
        <dbReference type="ARBA" id="ARBA00049535"/>
    </source>
</evidence>
<dbReference type="EMBL" id="OIVN01004447">
    <property type="protein sequence ID" value="SPD17507.1"/>
    <property type="molecule type" value="Genomic_DNA"/>
</dbReference>
<dbReference type="GO" id="GO:0000287">
    <property type="term" value="F:magnesium ion binding"/>
    <property type="evidence" value="ECO:0007669"/>
    <property type="project" value="InterPro"/>
</dbReference>